<dbReference type="EMBL" id="LT629757">
    <property type="protein sequence ID" value="SDS67263.1"/>
    <property type="molecule type" value="Genomic_DNA"/>
</dbReference>
<dbReference type="InterPro" id="IPR039422">
    <property type="entry name" value="MarR/SlyA-like"/>
</dbReference>
<proteinExistence type="predicted"/>
<reference evidence="4" key="1">
    <citation type="submission" date="2016-10" db="EMBL/GenBank/DDBJ databases">
        <authorList>
            <person name="Varghese N."/>
            <person name="Submissions S."/>
        </authorList>
    </citation>
    <scope>NUCLEOTIDE SEQUENCE [LARGE SCALE GENOMIC DNA]</scope>
    <source>
        <strain evidence="4">DSM 22127</strain>
    </source>
</reference>
<keyword evidence="3" id="KW-0238">DNA-binding</keyword>
<dbReference type="RefSeq" id="WP_091729971.1">
    <property type="nucleotide sequence ID" value="NZ_LT629757.1"/>
</dbReference>
<keyword evidence="4" id="KW-1185">Reference proteome</keyword>
<evidence type="ECO:0000259" key="2">
    <source>
        <dbReference type="PROSITE" id="PS50995"/>
    </source>
</evidence>
<feature type="domain" description="HTH marR-type" evidence="2">
    <location>
        <begin position="11"/>
        <end position="147"/>
    </location>
</feature>
<evidence type="ECO:0000313" key="3">
    <source>
        <dbReference type="EMBL" id="SDS67263.1"/>
    </source>
</evidence>
<dbReference type="PANTHER" id="PTHR33164:SF99">
    <property type="entry name" value="MARR FAMILY REGULATORY PROTEIN"/>
    <property type="match status" value="1"/>
</dbReference>
<dbReference type="STRING" id="642780.SAMN04488570_2412"/>
<evidence type="ECO:0000256" key="1">
    <source>
        <dbReference type="SAM" id="MobiDB-lite"/>
    </source>
</evidence>
<dbReference type="GO" id="GO:0003700">
    <property type="term" value="F:DNA-binding transcription factor activity"/>
    <property type="evidence" value="ECO:0007669"/>
    <property type="project" value="InterPro"/>
</dbReference>
<feature type="region of interest" description="Disordered" evidence="1">
    <location>
        <begin position="148"/>
        <end position="174"/>
    </location>
</feature>
<sequence>MTPPRWLDDDEQAAWRSYLFATQALQASLDRQLSRDAGMPHSVYLVLAMLSEAPERTLSMGVLAEMVRASPSRMSHAVAKLETQGWVTRARRPDNARVVVATLTDAGFEQLVEVAPLHVEHVRQSLFDRLTPQQVQQLREIFDAVGEPLRDEECPPPECPGAVEAGPGAADRAG</sequence>
<dbReference type="AlphaFoldDB" id="A0A1H1U4L3"/>
<accession>A0A1H1U4L3</accession>
<dbReference type="InterPro" id="IPR036388">
    <property type="entry name" value="WH-like_DNA-bd_sf"/>
</dbReference>
<dbReference type="GO" id="GO:0006950">
    <property type="term" value="P:response to stress"/>
    <property type="evidence" value="ECO:0007669"/>
    <property type="project" value="TreeGrafter"/>
</dbReference>
<dbReference type="SUPFAM" id="SSF46785">
    <property type="entry name" value="Winged helix' DNA-binding domain"/>
    <property type="match status" value="1"/>
</dbReference>
<name>A0A1H1U4L3_9ACTN</name>
<dbReference type="InterPro" id="IPR036390">
    <property type="entry name" value="WH_DNA-bd_sf"/>
</dbReference>
<protein>
    <submittedName>
        <fullName evidence="3">DNA-binding transcriptional regulator, MarR family</fullName>
    </submittedName>
</protein>
<dbReference type="InterPro" id="IPR000835">
    <property type="entry name" value="HTH_MarR-typ"/>
</dbReference>
<evidence type="ECO:0000313" key="4">
    <source>
        <dbReference type="Proteomes" id="UP000198859"/>
    </source>
</evidence>
<organism evidence="3 4">
    <name type="scientific">Nocardioides scoriae</name>
    <dbReference type="NCBI Taxonomy" id="642780"/>
    <lineage>
        <taxon>Bacteria</taxon>
        <taxon>Bacillati</taxon>
        <taxon>Actinomycetota</taxon>
        <taxon>Actinomycetes</taxon>
        <taxon>Propionibacteriales</taxon>
        <taxon>Nocardioidaceae</taxon>
        <taxon>Nocardioides</taxon>
    </lineage>
</organism>
<dbReference type="PROSITE" id="PS50995">
    <property type="entry name" value="HTH_MARR_2"/>
    <property type="match status" value="1"/>
</dbReference>
<dbReference type="SMART" id="SM00347">
    <property type="entry name" value="HTH_MARR"/>
    <property type="match status" value="1"/>
</dbReference>
<dbReference type="GO" id="GO:0003677">
    <property type="term" value="F:DNA binding"/>
    <property type="evidence" value="ECO:0007669"/>
    <property type="project" value="UniProtKB-KW"/>
</dbReference>
<dbReference type="Proteomes" id="UP000198859">
    <property type="component" value="Chromosome I"/>
</dbReference>
<dbReference type="Pfam" id="PF12802">
    <property type="entry name" value="MarR_2"/>
    <property type="match status" value="1"/>
</dbReference>
<dbReference type="PANTHER" id="PTHR33164">
    <property type="entry name" value="TRANSCRIPTIONAL REGULATOR, MARR FAMILY"/>
    <property type="match status" value="1"/>
</dbReference>
<dbReference type="Gene3D" id="1.10.10.10">
    <property type="entry name" value="Winged helix-like DNA-binding domain superfamily/Winged helix DNA-binding domain"/>
    <property type="match status" value="1"/>
</dbReference>
<dbReference type="OrthoDB" id="3526267at2"/>
<gene>
    <name evidence="3" type="ORF">SAMN04488570_2412</name>
</gene>